<evidence type="ECO:0000256" key="5">
    <source>
        <dbReference type="ARBA" id="ARBA00023136"/>
    </source>
</evidence>
<dbReference type="InterPro" id="IPR007248">
    <property type="entry name" value="Mpv17_PMP22"/>
</dbReference>
<evidence type="ECO:0000313" key="7">
    <source>
        <dbReference type="EMBL" id="KAL1525721.1"/>
    </source>
</evidence>
<reference evidence="7 8" key="1">
    <citation type="journal article" date="2024" name="Science">
        <title>Giant polyketide synthase enzymes in the biosynthesis of giant marine polyether toxins.</title>
        <authorList>
            <person name="Fallon T.R."/>
            <person name="Shende V.V."/>
            <person name="Wierzbicki I.H."/>
            <person name="Pendleton A.L."/>
            <person name="Watervoot N.F."/>
            <person name="Auber R.P."/>
            <person name="Gonzalez D.J."/>
            <person name="Wisecaver J.H."/>
            <person name="Moore B.S."/>
        </authorList>
    </citation>
    <scope>NUCLEOTIDE SEQUENCE [LARGE SCALE GENOMIC DNA]</scope>
    <source>
        <strain evidence="7 8">12B1</strain>
    </source>
</reference>
<comment type="similarity">
    <text evidence="2 6">Belongs to the peroxisomal membrane protein PXMP2/4 family.</text>
</comment>
<keyword evidence="4 6" id="KW-1133">Transmembrane helix</keyword>
<evidence type="ECO:0000256" key="1">
    <source>
        <dbReference type="ARBA" id="ARBA00004141"/>
    </source>
</evidence>
<feature type="transmembrane region" description="Helical" evidence="6">
    <location>
        <begin position="126"/>
        <end position="148"/>
    </location>
</feature>
<dbReference type="EMBL" id="JBGBPQ010000004">
    <property type="protein sequence ID" value="KAL1525721.1"/>
    <property type="molecule type" value="Genomic_DNA"/>
</dbReference>
<keyword evidence="8" id="KW-1185">Reference proteome</keyword>
<comment type="caution">
    <text evidence="7">The sequence shown here is derived from an EMBL/GenBank/DDBJ whole genome shotgun (WGS) entry which is preliminary data.</text>
</comment>
<organism evidence="7 8">
    <name type="scientific">Prymnesium parvum</name>
    <name type="common">Toxic golden alga</name>
    <dbReference type="NCBI Taxonomy" id="97485"/>
    <lineage>
        <taxon>Eukaryota</taxon>
        <taxon>Haptista</taxon>
        <taxon>Haptophyta</taxon>
        <taxon>Prymnesiophyceae</taxon>
        <taxon>Prymnesiales</taxon>
        <taxon>Prymnesiaceae</taxon>
        <taxon>Prymnesium</taxon>
    </lineage>
</organism>
<dbReference type="Proteomes" id="UP001515480">
    <property type="component" value="Unassembled WGS sequence"/>
</dbReference>
<evidence type="ECO:0000256" key="4">
    <source>
        <dbReference type="ARBA" id="ARBA00022989"/>
    </source>
</evidence>
<feature type="transmembrane region" description="Helical" evidence="6">
    <location>
        <begin position="95"/>
        <end position="114"/>
    </location>
</feature>
<sequence>MAWRRPSPPPPPPPTAMAAANVGSILLSILAAFLLALVFSDHERKKRILSQHRALLEKHPLLIASLQGGLIGSAGNIVAQLLLSDVVEPAPIFQQAALSALFISPLVSLWLMLLHRLRLHWVASTLLDQFCFAPLLNIAIIYAITAAFKGGVVLKLDTPAPQHTTLEIDHIKFPSMFQYEPIWSTQLKAYALWLPATFIREAYVPPHLATIFINCTSFVWNIVFAMSTS</sequence>
<comment type="subcellular location">
    <subcellularLocation>
        <location evidence="1">Membrane</location>
        <topology evidence="1">Multi-pass membrane protein</topology>
    </subcellularLocation>
</comment>
<evidence type="ECO:0000313" key="8">
    <source>
        <dbReference type="Proteomes" id="UP001515480"/>
    </source>
</evidence>
<dbReference type="GO" id="GO:0005737">
    <property type="term" value="C:cytoplasm"/>
    <property type="evidence" value="ECO:0007669"/>
    <property type="project" value="TreeGrafter"/>
</dbReference>
<feature type="transmembrane region" description="Helical" evidence="6">
    <location>
        <begin position="20"/>
        <end position="40"/>
    </location>
</feature>
<protein>
    <submittedName>
        <fullName evidence="7">Uncharacterized protein</fullName>
    </submittedName>
</protein>
<gene>
    <name evidence="7" type="ORF">AB1Y20_020565</name>
</gene>
<dbReference type="PANTHER" id="PTHR11266">
    <property type="entry name" value="PEROXISOMAL MEMBRANE PROTEIN 2, PXMP2 MPV17"/>
    <property type="match status" value="1"/>
</dbReference>
<name>A0AB34JYE0_PRYPA</name>
<proteinExistence type="inferred from homology"/>
<dbReference type="Pfam" id="PF04117">
    <property type="entry name" value="Mpv17_PMP22"/>
    <property type="match status" value="1"/>
</dbReference>
<keyword evidence="5 6" id="KW-0472">Membrane</keyword>
<accession>A0AB34JYE0</accession>
<dbReference type="GO" id="GO:0016020">
    <property type="term" value="C:membrane"/>
    <property type="evidence" value="ECO:0007669"/>
    <property type="project" value="UniProtKB-SubCell"/>
</dbReference>
<keyword evidence="3 6" id="KW-0812">Transmembrane</keyword>
<evidence type="ECO:0000256" key="3">
    <source>
        <dbReference type="ARBA" id="ARBA00022692"/>
    </source>
</evidence>
<feature type="transmembrane region" description="Helical" evidence="6">
    <location>
        <begin position="61"/>
        <end position="83"/>
    </location>
</feature>
<feature type="transmembrane region" description="Helical" evidence="6">
    <location>
        <begin position="208"/>
        <end position="226"/>
    </location>
</feature>
<dbReference type="AlphaFoldDB" id="A0AB34JYE0"/>
<evidence type="ECO:0000256" key="2">
    <source>
        <dbReference type="ARBA" id="ARBA00006824"/>
    </source>
</evidence>
<evidence type="ECO:0000256" key="6">
    <source>
        <dbReference type="RuleBase" id="RU363053"/>
    </source>
</evidence>